<dbReference type="Proteomes" id="UP000091820">
    <property type="component" value="Unassembled WGS sequence"/>
</dbReference>
<dbReference type="VEuPathDB" id="VectorBase:GBRI042723"/>
<reference evidence="3" key="1">
    <citation type="submission" date="2014-03" db="EMBL/GenBank/DDBJ databases">
        <authorList>
            <person name="Aksoy S."/>
            <person name="Warren W."/>
            <person name="Wilson R.K."/>
        </authorList>
    </citation>
    <scope>NUCLEOTIDE SEQUENCE [LARGE SCALE GENOMIC DNA]</scope>
    <source>
        <strain evidence="3">IAEA</strain>
    </source>
</reference>
<reference evidence="2" key="2">
    <citation type="submission" date="2020-05" db="UniProtKB">
        <authorList>
            <consortium name="EnsemblMetazoa"/>
        </authorList>
    </citation>
    <scope>IDENTIFICATION</scope>
    <source>
        <strain evidence="2">IAEA</strain>
    </source>
</reference>
<keyword evidence="1" id="KW-0812">Transmembrane</keyword>
<name>A0A1A9X3A8_9MUSC</name>
<protein>
    <submittedName>
        <fullName evidence="2">Uncharacterized protein</fullName>
    </submittedName>
</protein>
<evidence type="ECO:0000313" key="3">
    <source>
        <dbReference type="Proteomes" id="UP000091820"/>
    </source>
</evidence>
<proteinExistence type="predicted"/>
<feature type="transmembrane region" description="Helical" evidence="1">
    <location>
        <begin position="97"/>
        <end position="120"/>
    </location>
</feature>
<keyword evidence="1" id="KW-1133">Transmembrane helix</keyword>
<keyword evidence="3" id="KW-1185">Reference proteome</keyword>
<organism evidence="2 3">
    <name type="scientific">Glossina brevipalpis</name>
    <dbReference type="NCBI Taxonomy" id="37001"/>
    <lineage>
        <taxon>Eukaryota</taxon>
        <taxon>Metazoa</taxon>
        <taxon>Ecdysozoa</taxon>
        <taxon>Arthropoda</taxon>
        <taxon>Hexapoda</taxon>
        <taxon>Insecta</taxon>
        <taxon>Pterygota</taxon>
        <taxon>Neoptera</taxon>
        <taxon>Endopterygota</taxon>
        <taxon>Diptera</taxon>
        <taxon>Brachycera</taxon>
        <taxon>Muscomorpha</taxon>
        <taxon>Hippoboscoidea</taxon>
        <taxon>Glossinidae</taxon>
        <taxon>Glossina</taxon>
    </lineage>
</organism>
<evidence type="ECO:0000256" key="1">
    <source>
        <dbReference type="SAM" id="Phobius"/>
    </source>
</evidence>
<sequence length="135" mass="14598">MIRKRIPVINCRPRATPIPLAGENILVGSGRGRDGVLLLFEFSKMLLGSGRLNFIGCWGRTGRLGRNSFSRCTLGGTNWGWGGALEMVEICDWGRNVILCLLCGVVSCVDICSGVFTMMAEFKFVPPGISCKAVA</sequence>
<evidence type="ECO:0000313" key="2">
    <source>
        <dbReference type="EnsemblMetazoa" id="GBRI042723-PA"/>
    </source>
</evidence>
<accession>A0A1A9X3A8</accession>
<keyword evidence="1" id="KW-0472">Membrane</keyword>
<dbReference type="EnsemblMetazoa" id="GBRI042723-RA">
    <property type="protein sequence ID" value="GBRI042723-PA"/>
    <property type="gene ID" value="GBRI042723"/>
</dbReference>
<dbReference type="AlphaFoldDB" id="A0A1A9X3A8"/>